<feature type="region of interest" description="Disordered" evidence="4">
    <location>
        <begin position="58"/>
        <end position="80"/>
    </location>
</feature>
<dbReference type="GO" id="GO:0006508">
    <property type="term" value="P:proteolysis"/>
    <property type="evidence" value="ECO:0007669"/>
    <property type="project" value="UniProtKB-KW"/>
</dbReference>
<gene>
    <name evidence="6" type="ORF">DIE28_04495</name>
</gene>
<organism evidence="6 7">
    <name type="scientific">Paracoccus thiocyanatus</name>
    <dbReference type="NCBI Taxonomy" id="34006"/>
    <lineage>
        <taxon>Bacteria</taxon>
        <taxon>Pseudomonadati</taxon>
        <taxon>Pseudomonadota</taxon>
        <taxon>Alphaproteobacteria</taxon>
        <taxon>Rhodobacterales</taxon>
        <taxon>Paracoccaceae</taxon>
        <taxon>Paracoccus</taxon>
    </lineage>
</organism>
<dbReference type="Proteomes" id="UP000256679">
    <property type="component" value="Unassembled WGS sequence"/>
</dbReference>
<evidence type="ECO:0000313" key="6">
    <source>
        <dbReference type="EMBL" id="RDW14104.1"/>
    </source>
</evidence>
<proteinExistence type="predicted"/>
<evidence type="ECO:0000259" key="5">
    <source>
        <dbReference type="Pfam" id="PF04586"/>
    </source>
</evidence>
<evidence type="ECO:0000256" key="4">
    <source>
        <dbReference type="SAM" id="MobiDB-lite"/>
    </source>
</evidence>
<comment type="caution">
    <text evidence="6">The sequence shown here is derived from an EMBL/GenBank/DDBJ whole genome shotgun (WGS) entry which is preliminary data.</text>
</comment>
<evidence type="ECO:0000256" key="1">
    <source>
        <dbReference type="ARBA" id="ARBA00022612"/>
    </source>
</evidence>
<keyword evidence="2" id="KW-0645">Protease</keyword>
<evidence type="ECO:0000256" key="3">
    <source>
        <dbReference type="ARBA" id="ARBA00022801"/>
    </source>
</evidence>
<dbReference type="GO" id="GO:0008233">
    <property type="term" value="F:peptidase activity"/>
    <property type="evidence" value="ECO:0007669"/>
    <property type="project" value="UniProtKB-KW"/>
</dbReference>
<name>A0A3D8PDE7_9RHOB</name>
<dbReference type="AlphaFoldDB" id="A0A3D8PDE7"/>
<keyword evidence="7" id="KW-1185">Reference proteome</keyword>
<feature type="domain" description="Prohead serine protease" evidence="5">
    <location>
        <begin position="14"/>
        <end position="69"/>
    </location>
</feature>
<dbReference type="EMBL" id="QFCQ01000014">
    <property type="protein sequence ID" value="RDW14104.1"/>
    <property type="molecule type" value="Genomic_DNA"/>
</dbReference>
<sequence length="497" mass="53123">MRLSSAEDVAPIGQRIADGTLSGVSIGYRVAGWATRREAGQRIKSATRVHLTEVTLTSNPADPNAGVRQAKEGGMPKDVQEQQDDRAALIARVRAAHNLPEEWATRMAEAEDELTDDEIRADGRETALAARATRPQVQIRTAAPSSEDPAVIRDRQVDALSARMMGTAPTDAARPFMNLGLHDLARDVLVRAGQSVATLGREEMLTRAMHTTSDFAELLTGSGNRVLANAYQQAQSPLKQLARQRTAADFRPLSTLKLGEFSGLQKVTEAGEIKSITTGEAKEAYSLETFGGIFSLSRKAIINDDLGAFARWGEMMGRAAAETETAQLLGLLLANAGAGVTMDDGKTLFHADHGNVAAAPGPLDKDGLSAARLALRSQKGLDNKTPVNVVPKFLLVSPELETAAEQLLASIAPATTDDVQPIRLTLLVEPRLTGPAWFVFGDPATAPVLEYAYLSSAQGPQLSSRDGWETLGREFRVVLDFGAGVTDHRGAYRNAGA</sequence>
<feature type="compositionally biased region" description="Basic and acidic residues" evidence="4">
    <location>
        <begin position="69"/>
        <end position="80"/>
    </location>
</feature>
<reference evidence="6 7" key="1">
    <citation type="submission" date="2018-05" db="EMBL/GenBank/DDBJ databases">
        <title>Whole genome sequencing of Paracoccus thiocyanatus SST.</title>
        <authorList>
            <person name="Ghosh W."/>
            <person name="Rameez M.J."/>
            <person name="Roy C."/>
        </authorList>
    </citation>
    <scope>NUCLEOTIDE SEQUENCE [LARGE SCALE GENOMIC DNA]</scope>
    <source>
        <strain evidence="6 7">SST</strain>
    </source>
</reference>
<accession>A0A3D8PDE7</accession>
<evidence type="ECO:0000256" key="2">
    <source>
        <dbReference type="ARBA" id="ARBA00022670"/>
    </source>
</evidence>
<protein>
    <submittedName>
        <fullName evidence="6">Peptidase</fullName>
    </submittedName>
</protein>
<dbReference type="Pfam" id="PF25209">
    <property type="entry name" value="Phage_capsid_4"/>
    <property type="match status" value="1"/>
</dbReference>
<dbReference type="InterPro" id="IPR054613">
    <property type="entry name" value="Peptidase_S78_dom"/>
</dbReference>
<keyword evidence="3" id="KW-0378">Hydrolase</keyword>
<keyword evidence="1" id="KW-1188">Viral release from host cell</keyword>
<dbReference type="NCBIfam" id="NF045541">
    <property type="entry name" value="scaf_prot_MCP2"/>
    <property type="match status" value="1"/>
</dbReference>
<dbReference type="Pfam" id="PF04586">
    <property type="entry name" value="Peptidase_S78"/>
    <property type="match status" value="1"/>
</dbReference>
<dbReference type="RefSeq" id="WP_115754901.1">
    <property type="nucleotide sequence ID" value="NZ_QFCQ01000014.1"/>
</dbReference>
<evidence type="ECO:0000313" key="7">
    <source>
        <dbReference type="Proteomes" id="UP000256679"/>
    </source>
</evidence>